<dbReference type="InterPro" id="IPR019987">
    <property type="entry name" value="GTP-bd_ribosome_bio_YsxC"/>
</dbReference>
<evidence type="ECO:0000256" key="1">
    <source>
        <dbReference type="ARBA" id="ARBA00001946"/>
    </source>
</evidence>
<evidence type="ECO:0000313" key="9">
    <source>
        <dbReference type="EMBL" id="SPC92816.1"/>
    </source>
</evidence>
<dbReference type="SUPFAM" id="SSF52540">
    <property type="entry name" value="P-loop containing nucleoside triphosphate hydrolases"/>
    <property type="match status" value="1"/>
</dbReference>
<sequence>MSGEASLRYKLNKKLKLAIGRSKNNKDGYKKVESTLNNDRKGKFKPMNSDRRKKRIYAEQDMVGEVASFYNERAPSRKVFSKKGQNRVKGDFDTAKGNKNSHRTMWVSKRLEDATSETKRSFREVKDRVESASASYRTRTKDVDKVDVGWAGSLKKTTKSKYDSSKRLDISHKKYPDLPPSKSAKKNVQEKRRLDDDDTEVLDDQPKKSKRLLGRRRLIELRRAGYNTELSAPLDNIPFSTSSERERIEESIFRNKMTFFAAAKVSSSFPPPGLPEIAFAGRSNVGKSSLLNSLTRQWGVVRTSDKPGLTQTINFFELGSKLCLVDLPGYGFAYAKEEVKDAWEELVKEYVSTRVGLKRVCLLIDTKWGMKPRDHELINLMERSQTKYQIVLTKTDTVFPIDVARRAMQIEENLKANKSVVQPLMMVSSKSGAGVRCLRTALTKIARFAKI</sequence>
<organism evidence="9">
    <name type="scientific">Fagus sylvatica</name>
    <name type="common">Beechnut</name>
    <dbReference type="NCBI Taxonomy" id="28930"/>
    <lineage>
        <taxon>Eukaryota</taxon>
        <taxon>Viridiplantae</taxon>
        <taxon>Streptophyta</taxon>
        <taxon>Embryophyta</taxon>
        <taxon>Tracheophyta</taxon>
        <taxon>Spermatophyta</taxon>
        <taxon>Magnoliopsida</taxon>
        <taxon>eudicotyledons</taxon>
        <taxon>Gunneridae</taxon>
        <taxon>Pentapetalae</taxon>
        <taxon>rosids</taxon>
        <taxon>fabids</taxon>
        <taxon>Fagales</taxon>
        <taxon>Fagaceae</taxon>
        <taxon>Fagus</taxon>
    </lineage>
</organism>
<comment type="similarity">
    <text evidence="2">Belongs to the TRAFAC class TrmE-Era-EngA-EngB-Septin-like GTPase superfamily. EngB GTPase family.</text>
</comment>
<dbReference type="PROSITE" id="PS51706">
    <property type="entry name" value="G_ENGB"/>
    <property type="match status" value="1"/>
</dbReference>
<evidence type="ECO:0000256" key="4">
    <source>
        <dbReference type="ARBA" id="ARBA00022741"/>
    </source>
</evidence>
<evidence type="ECO:0000256" key="7">
    <source>
        <dbReference type="SAM" id="MobiDB-lite"/>
    </source>
</evidence>
<dbReference type="InterPro" id="IPR006073">
    <property type="entry name" value="GTP-bd"/>
</dbReference>
<name>A0A2N9FQ13_FAGSY</name>
<evidence type="ECO:0000256" key="6">
    <source>
        <dbReference type="ARBA" id="ARBA00023134"/>
    </source>
</evidence>
<dbReference type="Pfam" id="PF01926">
    <property type="entry name" value="MMR_HSR1"/>
    <property type="match status" value="1"/>
</dbReference>
<feature type="region of interest" description="Disordered" evidence="7">
    <location>
        <begin position="22"/>
        <end position="55"/>
    </location>
</feature>
<dbReference type="HAMAP" id="MF_00321">
    <property type="entry name" value="GTPase_EngB"/>
    <property type="match status" value="1"/>
</dbReference>
<dbReference type="GO" id="GO:0046872">
    <property type="term" value="F:metal ion binding"/>
    <property type="evidence" value="ECO:0007669"/>
    <property type="project" value="UniProtKB-KW"/>
</dbReference>
<feature type="compositionally biased region" description="Basic and acidic residues" evidence="7">
    <location>
        <begin position="161"/>
        <end position="176"/>
    </location>
</feature>
<keyword evidence="5" id="KW-0460">Magnesium</keyword>
<dbReference type="InterPro" id="IPR030393">
    <property type="entry name" value="G_ENGB_dom"/>
</dbReference>
<keyword evidence="6" id="KW-0342">GTP-binding</keyword>
<accession>A0A2N9FQ13</accession>
<evidence type="ECO:0000256" key="5">
    <source>
        <dbReference type="ARBA" id="ARBA00022842"/>
    </source>
</evidence>
<dbReference type="InterPro" id="IPR005225">
    <property type="entry name" value="Small_GTP-bd"/>
</dbReference>
<dbReference type="CDD" id="cd01876">
    <property type="entry name" value="YihA_EngB"/>
    <property type="match status" value="1"/>
</dbReference>
<dbReference type="PANTHER" id="PTHR47560">
    <property type="entry name" value="EXPRESSED PROTEIN"/>
    <property type="match status" value="1"/>
</dbReference>
<feature type="region of interest" description="Disordered" evidence="7">
    <location>
        <begin position="80"/>
        <end position="138"/>
    </location>
</feature>
<comment type="cofactor">
    <cofactor evidence="1">
        <name>Mg(2+)</name>
        <dbReference type="ChEBI" id="CHEBI:18420"/>
    </cofactor>
</comment>
<feature type="compositionally biased region" description="Basic and acidic residues" evidence="7">
    <location>
        <begin position="109"/>
        <end position="130"/>
    </location>
</feature>
<dbReference type="PANTHER" id="PTHR47560:SF1">
    <property type="entry name" value="EXPRESSED PROTEIN"/>
    <property type="match status" value="1"/>
</dbReference>
<dbReference type="NCBIfam" id="TIGR00231">
    <property type="entry name" value="small_GTP"/>
    <property type="match status" value="1"/>
</dbReference>
<keyword evidence="4" id="KW-0547">Nucleotide-binding</keyword>
<proteinExistence type="inferred from homology"/>
<dbReference type="NCBIfam" id="TIGR03598">
    <property type="entry name" value="GTPase_YsxC"/>
    <property type="match status" value="1"/>
</dbReference>
<gene>
    <name evidence="9" type="ORF">FSB_LOCUS20698</name>
</gene>
<reference evidence="9" key="1">
    <citation type="submission" date="2018-02" db="EMBL/GenBank/DDBJ databases">
        <authorList>
            <person name="Cohen D.B."/>
            <person name="Kent A.D."/>
        </authorList>
    </citation>
    <scope>NUCLEOTIDE SEQUENCE</scope>
</reference>
<dbReference type="Gene3D" id="3.40.50.300">
    <property type="entry name" value="P-loop containing nucleotide triphosphate hydrolases"/>
    <property type="match status" value="1"/>
</dbReference>
<keyword evidence="3" id="KW-0479">Metal-binding</keyword>
<dbReference type="GO" id="GO:0005525">
    <property type="term" value="F:GTP binding"/>
    <property type="evidence" value="ECO:0007669"/>
    <property type="project" value="UniProtKB-KW"/>
</dbReference>
<feature type="domain" description="EngB-type G" evidence="8">
    <location>
        <begin position="273"/>
        <end position="448"/>
    </location>
</feature>
<evidence type="ECO:0000256" key="3">
    <source>
        <dbReference type="ARBA" id="ARBA00022723"/>
    </source>
</evidence>
<dbReference type="InterPro" id="IPR027417">
    <property type="entry name" value="P-loop_NTPase"/>
</dbReference>
<feature type="compositionally biased region" description="Basic and acidic residues" evidence="7">
    <location>
        <begin position="24"/>
        <end position="41"/>
    </location>
</feature>
<dbReference type="EMBL" id="OIVN01001336">
    <property type="protein sequence ID" value="SPC92816.1"/>
    <property type="molecule type" value="Genomic_DNA"/>
</dbReference>
<dbReference type="AlphaFoldDB" id="A0A2N9FQ13"/>
<evidence type="ECO:0000256" key="2">
    <source>
        <dbReference type="ARBA" id="ARBA00009638"/>
    </source>
</evidence>
<feature type="region of interest" description="Disordered" evidence="7">
    <location>
        <begin position="161"/>
        <end position="207"/>
    </location>
</feature>
<evidence type="ECO:0000259" key="8">
    <source>
        <dbReference type="PROSITE" id="PS51706"/>
    </source>
</evidence>
<protein>
    <recommendedName>
        <fullName evidence="8">EngB-type G domain-containing protein</fullName>
    </recommendedName>
</protein>